<organism evidence="2 3">
    <name type="scientific">Tanacetum coccineum</name>
    <dbReference type="NCBI Taxonomy" id="301880"/>
    <lineage>
        <taxon>Eukaryota</taxon>
        <taxon>Viridiplantae</taxon>
        <taxon>Streptophyta</taxon>
        <taxon>Embryophyta</taxon>
        <taxon>Tracheophyta</taxon>
        <taxon>Spermatophyta</taxon>
        <taxon>Magnoliopsida</taxon>
        <taxon>eudicotyledons</taxon>
        <taxon>Gunneridae</taxon>
        <taxon>Pentapetalae</taxon>
        <taxon>asterids</taxon>
        <taxon>campanulids</taxon>
        <taxon>Asterales</taxon>
        <taxon>Asteraceae</taxon>
        <taxon>Asteroideae</taxon>
        <taxon>Anthemideae</taxon>
        <taxon>Anthemidinae</taxon>
        <taxon>Tanacetum</taxon>
    </lineage>
</organism>
<comment type="caution">
    <text evidence="2">The sequence shown here is derived from an EMBL/GenBank/DDBJ whole genome shotgun (WGS) entry which is preliminary data.</text>
</comment>
<evidence type="ECO:0000313" key="2">
    <source>
        <dbReference type="EMBL" id="GJU00770.1"/>
    </source>
</evidence>
<reference evidence="2" key="1">
    <citation type="journal article" date="2022" name="Int. J. Mol. Sci.">
        <title>Draft Genome of Tanacetum Coccineum: Genomic Comparison of Closely Related Tanacetum-Family Plants.</title>
        <authorList>
            <person name="Yamashiro T."/>
            <person name="Shiraishi A."/>
            <person name="Nakayama K."/>
            <person name="Satake H."/>
        </authorList>
    </citation>
    <scope>NUCLEOTIDE SEQUENCE</scope>
</reference>
<dbReference type="Proteomes" id="UP001151760">
    <property type="component" value="Unassembled WGS sequence"/>
</dbReference>
<evidence type="ECO:0000256" key="1">
    <source>
        <dbReference type="SAM" id="MobiDB-lite"/>
    </source>
</evidence>
<sequence length="263" mass="29998">MHHLVLSYHRSYILQFIFEFFANSFFGFGCIRSGHSGSSTRDVPPILCDPLRRAPRCSEAFRRWCDTPLSTLYPPTTSESSSGNSSERPLHSSSHSVRPSRRRCRSSVDSIPSSMAVMASIERITKINPIETKVDMELGISYGDDVRDHVEIDPRDVRDDTEECEDDTNAGDTDCLIETAQRRLEADQLLARGQRVGMIKRIDSLRLDNLKVRAMLDIERDRRTKFISSSPISLFTGGSFRHGSVGSRWILERDLRRFSRVIR</sequence>
<feature type="region of interest" description="Disordered" evidence="1">
    <location>
        <begin position="74"/>
        <end position="109"/>
    </location>
</feature>
<reference evidence="2" key="2">
    <citation type="submission" date="2022-01" db="EMBL/GenBank/DDBJ databases">
        <authorList>
            <person name="Yamashiro T."/>
            <person name="Shiraishi A."/>
            <person name="Satake H."/>
            <person name="Nakayama K."/>
        </authorList>
    </citation>
    <scope>NUCLEOTIDE SEQUENCE</scope>
</reference>
<name>A0ABQ5IM54_9ASTR</name>
<keyword evidence="3" id="KW-1185">Reference proteome</keyword>
<protein>
    <submittedName>
        <fullName evidence="2">Uncharacterized protein</fullName>
    </submittedName>
</protein>
<dbReference type="EMBL" id="BQNB010020897">
    <property type="protein sequence ID" value="GJU00770.1"/>
    <property type="molecule type" value="Genomic_DNA"/>
</dbReference>
<proteinExistence type="predicted"/>
<feature type="compositionally biased region" description="Low complexity" evidence="1">
    <location>
        <begin position="74"/>
        <end position="97"/>
    </location>
</feature>
<gene>
    <name evidence="2" type="ORF">Tco_1111108</name>
</gene>
<evidence type="ECO:0000313" key="3">
    <source>
        <dbReference type="Proteomes" id="UP001151760"/>
    </source>
</evidence>
<accession>A0ABQ5IM54</accession>